<dbReference type="Pfam" id="PF00106">
    <property type="entry name" value="adh_short"/>
    <property type="match status" value="1"/>
</dbReference>
<dbReference type="EMBL" id="JBHSWI010000001">
    <property type="protein sequence ID" value="MFC6645925.1"/>
    <property type="molecule type" value="Genomic_DNA"/>
</dbReference>
<dbReference type="InterPro" id="IPR020904">
    <property type="entry name" value="Sc_DH/Rdtase_CS"/>
</dbReference>
<dbReference type="Gene3D" id="3.40.50.720">
    <property type="entry name" value="NAD(P)-binding Rossmann-like Domain"/>
    <property type="match status" value="1"/>
</dbReference>
<comment type="similarity">
    <text evidence="1 3">Belongs to the short-chain dehydrogenases/reductases (SDR) family.</text>
</comment>
<dbReference type="PROSITE" id="PS00061">
    <property type="entry name" value="ADH_SHORT"/>
    <property type="match status" value="1"/>
</dbReference>
<keyword evidence="6" id="KW-1185">Reference proteome</keyword>
<feature type="region of interest" description="Disordered" evidence="4">
    <location>
        <begin position="143"/>
        <end position="173"/>
    </location>
</feature>
<sequence length="321" mass="33841">MDGSKLSGVSFSLEGKVALISGGSRGIGAATVRLFRQAGARVVFSYRLRVAEAEELVKECGGSDYCLAVQQELCSVADGHALVHAAITAFGRVDNLIVNHGIWPPHDQPIESMSLKQWRDTMGINLDSVFGLVQAATAHMLSRAGKEQHDPTTELGEERFGTGLAKPSTLAQDDADASELLEERVYSDDIRWPAYETPHSTGPLGHIVLVASTAAQRGEAFHADYATSKGALISLTKSLSSELAPKGILANCVAPGWVVTEMSAGTLADPIASKKALSFIPLGRAATPEEIAGPILFLCTKWAGFISGEIFNVNGGAVLVG</sequence>
<dbReference type="CDD" id="cd05233">
    <property type="entry name" value="SDR_c"/>
    <property type="match status" value="1"/>
</dbReference>
<dbReference type="RefSeq" id="WP_263369635.1">
    <property type="nucleotide sequence ID" value="NZ_JAGSYD010000001.1"/>
</dbReference>
<evidence type="ECO:0000256" key="1">
    <source>
        <dbReference type="ARBA" id="ARBA00006484"/>
    </source>
</evidence>
<dbReference type="Pfam" id="PF13561">
    <property type="entry name" value="adh_short_C2"/>
    <property type="match status" value="1"/>
</dbReference>
<dbReference type="InterPro" id="IPR036291">
    <property type="entry name" value="NAD(P)-bd_dom_sf"/>
</dbReference>
<dbReference type="PANTHER" id="PTHR43639">
    <property type="entry name" value="OXIDOREDUCTASE, SHORT-CHAIN DEHYDROGENASE/REDUCTASE FAMILY (AFU_ORTHOLOGUE AFUA_5G02870)"/>
    <property type="match status" value="1"/>
</dbReference>
<dbReference type="GO" id="GO:0016491">
    <property type="term" value="F:oxidoreductase activity"/>
    <property type="evidence" value="ECO:0007669"/>
    <property type="project" value="UniProtKB-KW"/>
</dbReference>
<evidence type="ECO:0000256" key="2">
    <source>
        <dbReference type="ARBA" id="ARBA00023002"/>
    </source>
</evidence>
<dbReference type="PRINTS" id="PR00080">
    <property type="entry name" value="SDRFAMILY"/>
</dbReference>
<evidence type="ECO:0000256" key="4">
    <source>
        <dbReference type="SAM" id="MobiDB-lite"/>
    </source>
</evidence>
<evidence type="ECO:0000313" key="6">
    <source>
        <dbReference type="Proteomes" id="UP001596391"/>
    </source>
</evidence>
<reference evidence="6" key="1">
    <citation type="journal article" date="2019" name="Int. J. Syst. Evol. Microbiol.">
        <title>The Global Catalogue of Microorganisms (GCM) 10K type strain sequencing project: providing services to taxonomists for standard genome sequencing and annotation.</title>
        <authorList>
            <consortium name="The Broad Institute Genomics Platform"/>
            <consortium name="The Broad Institute Genome Sequencing Center for Infectious Disease"/>
            <person name="Wu L."/>
            <person name="Ma J."/>
        </authorList>
    </citation>
    <scope>NUCLEOTIDE SEQUENCE [LARGE SCALE GENOMIC DNA]</scope>
    <source>
        <strain evidence="6">CGMCC 1.16026</strain>
    </source>
</reference>
<dbReference type="EC" id="1.1.1.-" evidence="5"/>
<protein>
    <submittedName>
        <fullName evidence="5">SDR family NAD(P)-dependent oxidoreductase</fullName>
        <ecNumber evidence="5">1.1.1.-</ecNumber>
    </submittedName>
</protein>
<comment type="caution">
    <text evidence="5">The sequence shown here is derived from an EMBL/GenBank/DDBJ whole genome shotgun (WGS) entry which is preliminary data.</text>
</comment>
<dbReference type="PANTHER" id="PTHR43639:SF1">
    <property type="entry name" value="SHORT-CHAIN DEHYDROGENASE_REDUCTASE FAMILY PROTEIN"/>
    <property type="match status" value="1"/>
</dbReference>
<feature type="compositionally biased region" description="Basic and acidic residues" evidence="4">
    <location>
        <begin position="144"/>
        <end position="160"/>
    </location>
</feature>
<gene>
    <name evidence="5" type="ORF">ACFQBQ_10110</name>
</gene>
<evidence type="ECO:0000256" key="3">
    <source>
        <dbReference type="RuleBase" id="RU000363"/>
    </source>
</evidence>
<keyword evidence="2 5" id="KW-0560">Oxidoreductase</keyword>
<name>A0ABW1Z8U7_9BACT</name>
<accession>A0ABW1Z8U7</accession>
<dbReference type="SUPFAM" id="SSF51735">
    <property type="entry name" value="NAD(P)-binding Rossmann-fold domains"/>
    <property type="match status" value="2"/>
</dbReference>
<dbReference type="Proteomes" id="UP001596391">
    <property type="component" value="Unassembled WGS sequence"/>
</dbReference>
<evidence type="ECO:0000313" key="5">
    <source>
        <dbReference type="EMBL" id="MFC6645925.1"/>
    </source>
</evidence>
<organism evidence="5 6">
    <name type="scientific">Granulicella cerasi</name>
    <dbReference type="NCBI Taxonomy" id="741063"/>
    <lineage>
        <taxon>Bacteria</taxon>
        <taxon>Pseudomonadati</taxon>
        <taxon>Acidobacteriota</taxon>
        <taxon>Terriglobia</taxon>
        <taxon>Terriglobales</taxon>
        <taxon>Acidobacteriaceae</taxon>
        <taxon>Granulicella</taxon>
    </lineage>
</organism>
<dbReference type="InterPro" id="IPR002347">
    <property type="entry name" value="SDR_fam"/>
</dbReference>
<proteinExistence type="inferred from homology"/>
<dbReference type="PRINTS" id="PR00081">
    <property type="entry name" value="GDHRDH"/>
</dbReference>